<organism evidence="3 4">
    <name type="scientific">Vagococcus zengguangii</name>
    <dbReference type="NCBI Taxonomy" id="2571750"/>
    <lineage>
        <taxon>Bacteria</taxon>
        <taxon>Bacillati</taxon>
        <taxon>Bacillota</taxon>
        <taxon>Bacilli</taxon>
        <taxon>Lactobacillales</taxon>
        <taxon>Enterococcaceae</taxon>
        <taxon>Vagococcus</taxon>
    </lineage>
</organism>
<proteinExistence type="predicted"/>
<gene>
    <name evidence="3" type="ORF">FA707_06235</name>
</gene>
<dbReference type="Pfam" id="PF04986">
    <property type="entry name" value="Y2_Tnp"/>
    <property type="match status" value="1"/>
</dbReference>
<feature type="domain" description="Transposase zinc-binding" evidence="2">
    <location>
        <begin position="16"/>
        <end position="103"/>
    </location>
</feature>
<dbReference type="GO" id="GO:0006313">
    <property type="term" value="P:DNA transposition"/>
    <property type="evidence" value="ECO:0007669"/>
    <property type="project" value="InterPro"/>
</dbReference>
<reference evidence="3 4" key="1">
    <citation type="submission" date="2019-04" db="EMBL/GenBank/DDBJ databases">
        <title>Vagococcus sp. nov., isolated from faeces of yaks (Bos grunniens).</title>
        <authorList>
            <person name="Ge Y."/>
        </authorList>
    </citation>
    <scope>NUCLEOTIDE SEQUENCE [LARGE SCALE GENOMIC DNA]</scope>
    <source>
        <strain evidence="3 4">MN-17</strain>
    </source>
</reference>
<evidence type="ECO:0000259" key="1">
    <source>
        <dbReference type="Pfam" id="PF04986"/>
    </source>
</evidence>
<dbReference type="Pfam" id="PF14319">
    <property type="entry name" value="Zn_Tnp_IS91"/>
    <property type="match status" value="1"/>
</dbReference>
<protein>
    <submittedName>
        <fullName evidence="3">Transposase</fullName>
    </submittedName>
</protein>
<evidence type="ECO:0000313" key="4">
    <source>
        <dbReference type="Proteomes" id="UP000298615"/>
    </source>
</evidence>
<accession>A0A4D7CWE5</accession>
<evidence type="ECO:0000313" key="3">
    <source>
        <dbReference type="EMBL" id="QCI86591.1"/>
    </source>
</evidence>
<dbReference type="EMBL" id="CP039712">
    <property type="protein sequence ID" value="QCI86591.1"/>
    <property type="molecule type" value="Genomic_DNA"/>
</dbReference>
<name>A0A4D7CWE5_9ENTE</name>
<dbReference type="AlphaFoldDB" id="A0A4D7CWE5"/>
<dbReference type="Proteomes" id="UP000298615">
    <property type="component" value="Chromosome"/>
</dbReference>
<dbReference type="GO" id="GO:0003677">
    <property type="term" value="F:DNA binding"/>
    <property type="evidence" value="ECO:0007669"/>
    <property type="project" value="InterPro"/>
</dbReference>
<dbReference type="GO" id="GO:0004803">
    <property type="term" value="F:transposase activity"/>
    <property type="evidence" value="ECO:0007669"/>
    <property type="project" value="InterPro"/>
</dbReference>
<dbReference type="PANTHER" id="PTHR37023:SF1">
    <property type="entry name" value="ISSOD25 TRANSPOSASE TNPA_ISSOD25"/>
    <property type="match status" value="1"/>
</dbReference>
<sequence length="441" mass="52524">MNVNILQAIFFDKYHNWDNFIIKYSDRLRPVVKKEVVKFRNCGDIQKGYRLYVCEGCHDVKFLPLRCKGKFCPSCAKGESERWSETIAQDMYHTIHRHIVFTIDEGLRDIFLMDKYRSTLLKGLMDEAAKIIIEFFDNRKIQPGIISGLHTFGSQLEFNPHVHMIVTMGGVNRKGEWENYDYLPYVMLRKYWQNAVLKLIRRTLSPRDKAKVQYKLQKAYHQNGEGFYVNAPKRSRTNTKGLLQYISRYMKRGPIALERIKMYDGHHVMFEYHDKRTNRKEMKTMTAEEFIGALVRHIPDRHFRMIRHYGIYSRRIKSFIKKIVEVYQEKVKKLLINSKQMLKSKTWAQRITECFGKNPLDCPNCGEEFVFMGMSVCKNGRLITKYTKNKQAMIVMKEENIRLGQKETQHQQKEKTEAAFKKLRFDWEFYGDLYMSPVWNS</sequence>
<dbReference type="InterPro" id="IPR026889">
    <property type="entry name" value="Zn_Tnp"/>
</dbReference>
<keyword evidence="4" id="KW-1185">Reference proteome</keyword>
<dbReference type="KEGG" id="vao:FA707_06235"/>
<dbReference type="PANTHER" id="PTHR37023">
    <property type="entry name" value="TRANSPOSASE"/>
    <property type="match status" value="1"/>
</dbReference>
<evidence type="ECO:0000259" key="2">
    <source>
        <dbReference type="Pfam" id="PF14319"/>
    </source>
</evidence>
<dbReference type="InterPro" id="IPR007069">
    <property type="entry name" value="Transposase_32"/>
</dbReference>
<feature type="domain" description="Transposase IS801/IS1294" evidence="1">
    <location>
        <begin position="144"/>
        <end position="315"/>
    </location>
</feature>
<dbReference type="RefSeq" id="WP_136953422.1">
    <property type="nucleotide sequence ID" value="NZ_CP039712.1"/>
</dbReference>